<dbReference type="GO" id="GO:0012505">
    <property type="term" value="C:endomembrane system"/>
    <property type="evidence" value="ECO:0007669"/>
    <property type="project" value="TreeGrafter"/>
</dbReference>
<evidence type="ECO:0000256" key="2">
    <source>
        <dbReference type="ARBA" id="ARBA00009063"/>
    </source>
</evidence>
<dbReference type="AlphaFoldDB" id="A0AAN9G9M4"/>
<evidence type="ECO:0000256" key="4">
    <source>
        <dbReference type="ARBA" id="ARBA00022989"/>
    </source>
</evidence>
<dbReference type="Pfam" id="PF05739">
    <property type="entry name" value="SNARE"/>
    <property type="match status" value="1"/>
</dbReference>
<keyword evidence="7" id="KW-0175">Coiled coil</keyword>
<dbReference type="InterPro" id="IPR006011">
    <property type="entry name" value="Syntaxin_N"/>
</dbReference>
<evidence type="ECO:0000256" key="7">
    <source>
        <dbReference type="SAM" id="Coils"/>
    </source>
</evidence>
<dbReference type="CDD" id="cd15840">
    <property type="entry name" value="SNARE_Qa"/>
    <property type="match status" value="1"/>
</dbReference>
<dbReference type="GO" id="GO:0000149">
    <property type="term" value="F:SNARE binding"/>
    <property type="evidence" value="ECO:0007669"/>
    <property type="project" value="TreeGrafter"/>
</dbReference>
<dbReference type="GO" id="GO:0005484">
    <property type="term" value="F:SNAP receptor activity"/>
    <property type="evidence" value="ECO:0007669"/>
    <property type="project" value="InterPro"/>
</dbReference>
<feature type="compositionally biased region" description="Basic and acidic residues" evidence="8">
    <location>
        <begin position="1"/>
        <end position="12"/>
    </location>
</feature>
<feature type="domain" description="T-SNARE coiled-coil homology" evidence="10">
    <location>
        <begin position="201"/>
        <end position="263"/>
    </location>
</feature>
<organism evidence="11 12">
    <name type="scientific">Littorina saxatilis</name>
    <dbReference type="NCBI Taxonomy" id="31220"/>
    <lineage>
        <taxon>Eukaryota</taxon>
        <taxon>Metazoa</taxon>
        <taxon>Spiralia</taxon>
        <taxon>Lophotrochozoa</taxon>
        <taxon>Mollusca</taxon>
        <taxon>Gastropoda</taxon>
        <taxon>Caenogastropoda</taxon>
        <taxon>Littorinimorpha</taxon>
        <taxon>Littorinoidea</taxon>
        <taxon>Littorinidae</taxon>
        <taxon>Littorina</taxon>
    </lineage>
</organism>
<keyword evidence="5 9" id="KW-0472">Membrane</keyword>
<dbReference type="GO" id="GO:0006887">
    <property type="term" value="P:exocytosis"/>
    <property type="evidence" value="ECO:0007669"/>
    <property type="project" value="TreeGrafter"/>
</dbReference>
<dbReference type="GO" id="GO:0006886">
    <property type="term" value="P:intracellular protein transport"/>
    <property type="evidence" value="ECO:0007669"/>
    <property type="project" value="InterPro"/>
</dbReference>
<dbReference type="InterPro" id="IPR006012">
    <property type="entry name" value="Syntaxin/epimorphin_CS"/>
</dbReference>
<dbReference type="InterPro" id="IPR000727">
    <property type="entry name" value="T_SNARE_dom"/>
</dbReference>
<evidence type="ECO:0000256" key="5">
    <source>
        <dbReference type="ARBA" id="ARBA00023136"/>
    </source>
</evidence>
<protein>
    <recommendedName>
        <fullName evidence="10">t-SNARE coiled-coil homology domain-containing protein</fullName>
    </recommendedName>
</protein>
<dbReference type="GO" id="GO:0006906">
    <property type="term" value="P:vesicle fusion"/>
    <property type="evidence" value="ECO:0007669"/>
    <property type="project" value="TreeGrafter"/>
</dbReference>
<comment type="subcellular location">
    <subcellularLocation>
        <location evidence="1">Membrane</location>
        <topology evidence="1">Single-pass type IV membrane protein</topology>
    </subcellularLocation>
</comment>
<evidence type="ECO:0000256" key="9">
    <source>
        <dbReference type="SAM" id="Phobius"/>
    </source>
</evidence>
<dbReference type="SMART" id="SM00503">
    <property type="entry name" value="SynN"/>
    <property type="match status" value="1"/>
</dbReference>
<evidence type="ECO:0000313" key="11">
    <source>
        <dbReference type="EMBL" id="KAK7100758.1"/>
    </source>
</evidence>
<dbReference type="GO" id="GO:0005886">
    <property type="term" value="C:plasma membrane"/>
    <property type="evidence" value="ECO:0007669"/>
    <property type="project" value="TreeGrafter"/>
</dbReference>
<dbReference type="SMART" id="SM00397">
    <property type="entry name" value="t_SNARE"/>
    <property type="match status" value="1"/>
</dbReference>
<feature type="coiled-coil region" evidence="7">
    <location>
        <begin position="187"/>
        <end position="214"/>
    </location>
</feature>
<evidence type="ECO:0000256" key="3">
    <source>
        <dbReference type="ARBA" id="ARBA00022692"/>
    </source>
</evidence>
<dbReference type="SUPFAM" id="SSF47661">
    <property type="entry name" value="t-snare proteins"/>
    <property type="match status" value="1"/>
</dbReference>
<dbReference type="Gene3D" id="1.20.58.70">
    <property type="match status" value="1"/>
</dbReference>
<dbReference type="InterPro" id="IPR010989">
    <property type="entry name" value="SNARE"/>
</dbReference>
<gene>
    <name evidence="11" type="ORF">V1264_023646</name>
</gene>
<evidence type="ECO:0000256" key="8">
    <source>
        <dbReference type="SAM" id="MobiDB-lite"/>
    </source>
</evidence>
<dbReference type="PROSITE" id="PS00914">
    <property type="entry name" value="SYNTAXIN"/>
    <property type="match status" value="1"/>
</dbReference>
<accession>A0AAN9G9M4</accession>
<dbReference type="PANTHER" id="PTHR19957:SF307">
    <property type="entry name" value="PROTEIN SSO1-RELATED"/>
    <property type="match status" value="1"/>
</dbReference>
<feature type="transmembrane region" description="Helical" evidence="9">
    <location>
        <begin position="275"/>
        <end position="296"/>
    </location>
</feature>
<evidence type="ECO:0000256" key="1">
    <source>
        <dbReference type="ARBA" id="ARBA00004211"/>
    </source>
</evidence>
<dbReference type="Proteomes" id="UP001374579">
    <property type="component" value="Unassembled WGS sequence"/>
</dbReference>
<keyword evidence="4 9" id="KW-1133">Transmembrane helix</keyword>
<evidence type="ECO:0000259" key="10">
    <source>
        <dbReference type="PROSITE" id="PS50192"/>
    </source>
</evidence>
<dbReference type="EMBL" id="JBAMIC010000011">
    <property type="protein sequence ID" value="KAK7100758.1"/>
    <property type="molecule type" value="Genomic_DNA"/>
</dbReference>
<dbReference type="Gene3D" id="1.20.5.110">
    <property type="match status" value="1"/>
</dbReference>
<keyword evidence="12" id="KW-1185">Reference proteome</keyword>
<sequence>MPVRDRLDELQSRRQLLGKGDKKDKSKTMNNGKEKGLNGFLHSASTIDGELAKYKSSVVELKKQQLDLVSSPFADKSAIARYEGLIQQITQHGVKIRKDIRELEDEGEKYVNSNKNDEAFKRVYKQQLNGLSTQLAMVTNDFFKCQSNYADKMKDRLKRQLYARGESEVTDERVNEILGTDSYNVFTQNFISEVQDAEETLRELEERHKDILALEKSVTDVNVLFKELNLMVSQQGETLDNIEQNIDQVEVHVEAGNVQLKQAKMSQSKARRKKFCCFGIIGVAVVILIIIIVVVATQSSG</sequence>
<name>A0AAN9G9M4_9CAEN</name>
<dbReference type="PANTHER" id="PTHR19957">
    <property type="entry name" value="SYNTAXIN"/>
    <property type="match status" value="1"/>
</dbReference>
<dbReference type="GO" id="GO:0031201">
    <property type="term" value="C:SNARE complex"/>
    <property type="evidence" value="ECO:0007669"/>
    <property type="project" value="TreeGrafter"/>
</dbReference>
<comment type="caution">
    <text evidence="11">The sequence shown here is derived from an EMBL/GenBank/DDBJ whole genome shotgun (WGS) entry which is preliminary data.</text>
</comment>
<dbReference type="PROSITE" id="PS50192">
    <property type="entry name" value="T_SNARE"/>
    <property type="match status" value="1"/>
</dbReference>
<dbReference type="Pfam" id="PF00804">
    <property type="entry name" value="Syntaxin"/>
    <property type="match status" value="1"/>
</dbReference>
<evidence type="ECO:0000313" key="12">
    <source>
        <dbReference type="Proteomes" id="UP001374579"/>
    </source>
</evidence>
<dbReference type="GO" id="GO:0048278">
    <property type="term" value="P:vesicle docking"/>
    <property type="evidence" value="ECO:0007669"/>
    <property type="project" value="TreeGrafter"/>
</dbReference>
<feature type="region of interest" description="Disordered" evidence="8">
    <location>
        <begin position="1"/>
        <end position="38"/>
    </location>
</feature>
<proteinExistence type="inferred from homology"/>
<keyword evidence="3 9" id="KW-0812">Transmembrane</keyword>
<feature type="compositionally biased region" description="Basic and acidic residues" evidence="8">
    <location>
        <begin position="19"/>
        <end position="36"/>
    </location>
</feature>
<evidence type="ECO:0000256" key="6">
    <source>
        <dbReference type="RuleBase" id="RU003858"/>
    </source>
</evidence>
<dbReference type="InterPro" id="IPR045242">
    <property type="entry name" value="Syntaxin"/>
</dbReference>
<comment type="similarity">
    <text evidence="2 6">Belongs to the syntaxin family.</text>
</comment>
<reference evidence="11 12" key="1">
    <citation type="submission" date="2024-02" db="EMBL/GenBank/DDBJ databases">
        <title>Chromosome-scale genome assembly of the rough periwinkle Littorina saxatilis.</title>
        <authorList>
            <person name="De Jode A."/>
            <person name="Faria R."/>
            <person name="Formenti G."/>
            <person name="Sims Y."/>
            <person name="Smith T.P."/>
            <person name="Tracey A."/>
            <person name="Wood J.M.D."/>
            <person name="Zagrodzka Z.B."/>
            <person name="Johannesson K."/>
            <person name="Butlin R.K."/>
            <person name="Leder E.H."/>
        </authorList>
    </citation>
    <scope>NUCLEOTIDE SEQUENCE [LARGE SCALE GENOMIC DNA]</scope>
    <source>
        <strain evidence="11">Snail1</strain>
        <tissue evidence="11">Muscle</tissue>
    </source>
</reference>